<sequence length="321" mass="33488">MEQEHRDLFDLGLQADLTMLQQSPLTRRRLLKLGLVGITSFLAGCTPFAGQSSTPTGGPTSTSVAGSGSVSSPTALPASPTALPASPTVAATVSTPTTAVTPTSAPVAECVSPIPTETAGPFPGDGSQGASLNVLARSGVVRQDIRTSLGTGNLAAGIPLRLELKLVRAGGDCAPLAGYALYAWHCDAQGRYSMYSSGVEGEDYLRGVQAADANGIVVFQTIFPGCYSGRWPHVHFEIYPSLDQATSARNVVHTSQLALPEDICRQVYADPQYGNSLNNLGRISLERDGIFRDGWQTQMATVTGSLNDGLVARLTIGVPGV</sequence>
<keyword evidence="3" id="KW-0560">Oxidoreductase</keyword>
<dbReference type="InParanoid" id="A9WB00"/>
<feature type="region of interest" description="Disordered" evidence="1">
    <location>
        <begin position="50"/>
        <end position="89"/>
    </location>
</feature>
<dbReference type="AlphaFoldDB" id="A9WB00"/>
<feature type="domain" description="Intradiol ring-cleavage dioxygenases" evidence="2">
    <location>
        <begin position="156"/>
        <end position="229"/>
    </location>
</feature>
<dbReference type="PATRIC" id="fig|324602.8.peg.1792"/>
<dbReference type="SUPFAM" id="SSF49482">
    <property type="entry name" value="Aromatic compound dioxygenase"/>
    <property type="match status" value="1"/>
</dbReference>
<dbReference type="PANTHER" id="PTHR34315">
    <property type="match status" value="1"/>
</dbReference>
<dbReference type="eggNOG" id="COG3485">
    <property type="taxonomic scope" value="Bacteria"/>
</dbReference>
<dbReference type="HOGENOM" id="CLU_027719_2_0_0"/>
<dbReference type="KEGG" id="cau:Caur_1562"/>
<accession>A9WB00</accession>
<reference evidence="4" key="1">
    <citation type="journal article" date="2011" name="BMC Genomics">
        <title>Complete genome sequence of the filamentous anoxygenic phototrophic bacterium Chloroflexus aurantiacus.</title>
        <authorList>
            <person name="Tang K.H."/>
            <person name="Barry K."/>
            <person name="Chertkov O."/>
            <person name="Dalin E."/>
            <person name="Han C.S."/>
            <person name="Hauser L.J."/>
            <person name="Honchak B.M."/>
            <person name="Karbach L.E."/>
            <person name="Land M.L."/>
            <person name="Lapidus A."/>
            <person name="Larimer F.W."/>
            <person name="Mikhailova N."/>
            <person name="Pitluck S."/>
            <person name="Pierson B.K."/>
            <person name="Blankenship R.E."/>
        </authorList>
    </citation>
    <scope>NUCLEOTIDE SEQUENCE [LARGE SCALE GENOMIC DNA]</scope>
    <source>
        <strain evidence="4">ATCC 29366 / DSM 635 / J-10-fl</strain>
    </source>
</reference>
<dbReference type="PANTHER" id="PTHR34315:SF1">
    <property type="entry name" value="INTRADIOL RING-CLEAVAGE DIOXYGENASES DOMAIN-CONTAINING PROTEIN-RELATED"/>
    <property type="match status" value="1"/>
</dbReference>
<dbReference type="EMBL" id="CP000909">
    <property type="protein sequence ID" value="ABY34781.1"/>
    <property type="molecule type" value="Genomic_DNA"/>
</dbReference>
<protein>
    <submittedName>
        <fullName evidence="3">Intradiol ring-cleavage dioxygenase</fullName>
    </submittedName>
</protein>
<dbReference type="GO" id="GO:0008199">
    <property type="term" value="F:ferric iron binding"/>
    <property type="evidence" value="ECO:0007669"/>
    <property type="project" value="InterPro"/>
</dbReference>
<dbReference type="EnsemblBacteria" id="ABY34781">
    <property type="protein sequence ID" value="ABY34781"/>
    <property type="gene ID" value="Caur_1562"/>
</dbReference>
<dbReference type="RefSeq" id="WP_012257435.1">
    <property type="nucleotide sequence ID" value="NC_010175.1"/>
</dbReference>
<dbReference type="Pfam" id="PF00775">
    <property type="entry name" value="Dioxygenase_C"/>
    <property type="match status" value="1"/>
</dbReference>
<dbReference type="Gene3D" id="2.60.130.10">
    <property type="entry name" value="Aromatic compound dioxygenase"/>
    <property type="match status" value="1"/>
</dbReference>
<evidence type="ECO:0000259" key="2">
    <source>
        <dbReference type="Pfam" id="PF00775"/>
    </source>
</evidence>
<dbReference type="CDD" id="cd03457">
    <property type="entry name" value="intradiol_dioxygenase_like"/>
    <property type="match status" value="1"/>
</dbReference>
<gene>
    <name evidence="3" type="ordered locus">Caur_1562</name>
</gene>
<organism evidence="3 4">
    <name type="scientific">Chloroflexus aurantiacus (strain ATCC 29366 / DSM 635 / J-10-fl)</name>
    <dbReference type="NCBI Taxonomy" id="324602"/>
    <lineage>
        <taxon>Bacteria</taxon>
        <taxon>Bacillati</taxon>
        <taxon>Chloroflexota</taxon>
        <taxon>Chloroflexia</taxon>
        <taxon>Chloroflexales</taxon>
        <taxon>Chloroflexineae</taxon>
        <taxon>Chloroflexaceae</taxon>
        <taxon>Chloroflexus</taxon>
    </lineage>
</organism>
<evidence type="ECO:0000256" key="1">
    <source>
        <dbReference type="SAM" id="MobiDB-lite"/>
    </source>
</evidence>
<keyword evidence="4" id="KW-1185">Reference proteome</keyword>
<keyword evidence="3" id="KW-0223">Dioxygenase</keyword>
<feature type="compositionally biased region" description="Low complexity" evidence="1">
    <location>
        <begin position="52"/>
        <end position="89"/>
    </location>
</feature>
<proteinExistence type="predicted"/>
<dbReference type="Proteomes" id="UP000002008">
    <property type="component" value="Chromosome"/>
</dbReference>
<name>A9WB00_CHLAA</name>
<dbReference type="InterPro" id="IPR000627">
    <property type="entry name" value="Intradiol_dOase_C"/>
</dbReference>
<evidence type="ECO:0000313" key="4">
    <source>
        <dbReference type="Proteomes" id="UP000002008"/>
    </source>
</evidence>
<dbReference type="InterPro" id="IPR015889">
    <property type="entry name" value="Intradiol_dOase_core"/>
</dbReference>
<dbReference type="STRING" id="324602.Caur_1562"/>
<evidence type="ECO:0000313" key="3">
    <source>
        <dbReference type="EMBL" id="ABY34781.1"/>
    </source>
</evidence>
<dbReference type="GO" id="GO:0016702">
    <property type="term" value="F:oxidoreductase activity, acting on single donors with incorporation of molecular oxygen, incorporation of two atoms of oxygen"/>
    <property type="evidence" value="ECO:0007669"/>
    <property type="project" value="InterPro"/>
</dbReference>